<gene>
    <name evidence="9" type="ORF">PMAA_031700</name>
</gene>
<dbReference type="OrthoDB" id="5954308at2759"/>
<reference evidence="10" key="1">
    <citation type="journal article" date="2015" name="Genome Announc.">
        <title>Genome sequence of the AIDS-associated pathogen Penicillium marneffei (ATCC18224) and its near taxonomic relative Talaromyces stipitatus (ATCC10500).</title>
        <authorList>
            <person name="Nierman W.C."/>
            <person name="Fedorova-Abrams N.D."/>
            <person name="Andrianopoulos A."/>
        </authorList>
    </citation>
    <scope>NUCLEOTIDE SEQUENCE [LARGE SCALE GENOMIC DNA]</scope>
    <source>
        <strain evidence="10">ATCC 18224 / CBS 334.59 / QM 7333</strain>
    </source>
</reference>
<dbReference type="STRING" id="441960.B6Q537"/>
<keyword evidence="10" id="KW-1185">Reference proteome</keyword>
<feature type="transmembrane region" description="Helical" evidence="8">
    <location>
        <begin position="63"/>
        <end position="81"/>
    </location>
</feature>
<dbReference type="PANTHER" id="PTHR35042">
    <property type="entry name" value="ANTHRONE OXYGENASE ENCC"/>
    <property type="match status" value="1"/>
</dbReference>
<evidence type="ECO:0008006" key="11">
    <source>
        <dbReference type="Google" id="ProtNLM"/>
    </source>
</evidence>
<evidence type="ECO:0000256" key="5">
    <source>
        <dbReference type="ARBA" id="ARBA00023033"/>
    </source>
</evidence>
<keyword evidence="5" id="KW-0503">Monooxygenase</keyword>
<evidence type="ECO:0000256" key="3">
    <source>
        <dbReference type="ARBA" id="ARBA00022989"/>
    </source>
</evidence>
<dbReference type="GO" id="GO:0004497">
    <property type="term" value="F:monooxygenase activity"/>
    <property type="evidence" value="ECO:0007669"/>
    <property type="project" value="UniProtKB-KW"/>
</dbReference>
<comment type="subcellular location">
    <subcellularLocation>
        <location evidence="1">Membrane</location>
        <topology evidence="1">Multi-pass membrane protein</topology>
    </subcellularLocation>
</comment>
<dbReference type="PANTHER" id="PTHR35042:SF3">
    <property type="entry name" value="ANTHRONE OXYGENASE-RELATED"/>
    <property type="match status" value="1"/>
</dbReference>
<evidence type="ECO:0000313" key="9">
    <source>
        <dbReference type="EMBL" id="EEA28356.1"/>
    </source>
</evidence>
<comment type="similarity">
    <text evidence="7">Belongs to the anthrone oxygenase family.</text>
</comment>
<keyword evidence="3 8" id="KW-1133">Transmembrane helix</keyword>
<name>B6Q537_TALMQ</name>
<proteinExistence type="inferred from homology"/>
<dbReference type="Proteomes" id="UP000001294">
    <property type="component" value="Unassembled WGS sequence"/>
</dbReference>
<keyword evidence="2 8" id="KW-0812">Transmembrane</keyword>
<dbReference type="AlphaFoldDB" id="B6Q537"/>
<evidence type="ECO:0000256" key="1">
    <source>
        <dbReference type="ARBA" id="ARBA00004141"/>
    </source>
</evidence>
<dbReference type="Pfam" id="PF08592">
    <property type="entry name" value="Anthrone_oxy"/>
    <property type="match status" value="1"/>
</dbReference>
<feature type="transmembrane region" description="Helical" evidence="8">
    <location>
        <begin position="145"/>
        <end position="164"/>
    </location>
</feature>
<dbReference type="GO" id="GO:0016020">
    <property type="term" value="C:membrane"/>
    <property type="evidence" value="ECO:0007669"/>
    <property type="project" value="UniProtKB-SubCell"/>
</dbReference>
<evidence type="ECO:0000256" key="2">
    <source>
        <dbReference type="ARBA" id="ARBA00022692"/>
    </source>
</evidence>
<dbReference type="HOGENOM" id="CLU_105974_0_0_1"/>
<feature type="transmembrane region" description="Helical" evidence="8">
    <location>
        <begin position="21"/>
        <end position="43"/>
    </location>
</feature>
<dbReference type="PhylomeDB" id="B6Q537"/>
<keyword evidence="4" id="KW-0560">Oxidoreductase</keyword>
<dbReference type="VEuPathDB" id="FungiDB:PMAA_031700"/>
<evidence type="ECO:0000256" key="4">
    <source>
        <dbReference type="ARBA" id="ARBA00023002"/>
    </source>
</evidence>
<evidence type="ECO:0000256" key="6">
    <source>
        <dbReference type="ARBA" id="ARBA00023136"/>
    </source>
</evidence>
<evidence type="ECO:0000256" key="7">
    <source>
        <dbReference type="ARBA" id="ARBA00034313"/>
    </source>
</evidence>
<keyword evidence="6 8" id="KW-0472">Membrane</keyword>
<accession>B6Q537</accession>
<organism evidence="9 10">
    <name type="scientific">Talaromyces marneffei (strain ATCC 18224 / CBS 334.59 / QM 7333)</name>
    <name type="common">Penicillium marneffei</name>
    <dbReference type="NCBI Taxonomy" id="441960"/>
    <lineage>
        <taxon>Eukaryota</taxon>
        <taxon>Fungi</taxon>
        <taxon>Dikarya</taxon>
        <taxon>Ascomycota</taxon>
        <taxon>Pezizomycotina</taxon>
        <taxon>Eurotiomycetes</taxon>
        <taxon>Eurotiomycetidae</taxon>
        <taxon>Eurotiales</taxon>
        <taxon>Trichocomaceae</taxon>
        <taxon>Talaromyces</taxon>
        <taxon>Talaromyces sect. Talaromyces</taxon>
    </lineage>
</organism>
<sequence length="166" mass="18000">MSPRTKHVNSEPPKLGVQKAAVLAGGFLSGAMMNIAMISVPVFMDTNKTATHMVAQWSRTYDYGHIILPGICIGACGLYVFSALRSQKNWRRYAIAGLTTLSLVPFTWIVMTPTNNTLFALEAGGNVSDMELVQGLIVRWSLMHAVRSLLPLIGSIVGFSGIMLDS</sequence>
<dbReference type="InterPro" id="IPR013901">
    <property type="entry name" value="Anthrone_oxy"/>
</dbReference>
<protein>
    <recommendedName>
        <fullName evidence="11">DUF1772-domain-containing protein</fullName>
    </recommendedName>
</protein>
<dbReference type="EMBL" id="DS995899">
    <property type="protein sequence ID" value="EEA28356.1"/>
    <property type="molecule type" value="Genomic_DNA"/>
</dbReference>
<evidence type="ECO:0000256" key="8">
    <source>
        <dbReference type="SAM" id="Phobius"/>
    </source>
</evidence>
<evidence type="ECO:0000313" key="10">
    <source>
        <dbReference type="Proteomes" id="UP000001294"/>
    </source>
</evidence>
<feature type="transmembrane region" description="Helical" evidence="8">
    <location>
        <begin position="93"/>
        <end position="111"/>
    </location>
</feature>